<protein>
    <submittedName>
        <fullName evidence="3">Universal stress protein UspA</fullName>
    </submittedName>
</protein>
<dbReference type="Gene3D" id="3.40.50.620">
    <property type="entry name" value="HUPs"/>
    <property type="match status" value="1"/>
</dbReference>
<dbReference type="CDD" id="cd00293">
    <property type="entry name" value="USP-like"/>
    <property type="match status" value="1"/>
</dbReference>
<comment type="caution">
    <text evidence="3">The sequence shown here is derived from an EMBL/GenBank/DDBJ whole genome shotgun (WGS) entry which is preliminary data.</text>
</comment>
<dbReference type="InterPro" id="IPR014729">
    <property type="entry name" value="Rossmann-like_a/b/a_fold"/>
</dbReference>
<dbReference type="RefSeq" id="WP_058570835.1">
    <property type="nucleotide sequence ID" value="NZ_LOPV01000039.1"/>
</dbReference>
<dbReference type="InterPro" id="IPR006016">
    <property type="entry name" value="UspA"/>
</dbReference>
<dbReference type="EMBL" id="LOPV01000039">
    <property type="protein sequence ID" value="KTG30600.1"/>
    <property type="molecule type" value="Genomic_DNA"/>
</dbReference>
<comment type="similarity">
    <text evidence="1">Belongs to the universal stress protein A family.</text>
</comment>
<dbReference type="PANTHER" id="PTHR46268">
    <property type="entry name" value="STRESS RESPONSE PROTEIN NHAX"/>
    <property type="match status" value="1"/>
</dbReference>
<evidence type="ECO:0000256" key="1">
    <source>
        <dbReference type="ARBA" id="ARBA00008791"/>
    </source>
</evidence>
<gene>
    <name evidence="3" type="ORF">AUR66_06950</name>
</gene>
<keyword evidence="4" id="KW-1185">Reference proteome</keyword>
<organism evidence="3 4">
    <name type="scientific">Haloferax profundi</name>
    <dbReference type="NCBI Taxonomy" id="1544718"/>
    <lineage>
        <taxon>Archaea</taxon>
        <taxon>Methanobacteriati</taxon>
        <taxon>Methanobacteriota</taxon>
        <taxon>Stenosarchaea group</taxon>
        <taxon>Halobacteria</taxon>
        <taxon>Halobacteriales</taxon>
        <taxon>Haloferacaceae</taxon>
        <taxon>Haloferax</taxon>
    </lineage>
</organism>
<evidence type="ECO:0000313" key="3">
    <source>
        <dbReference type="EMBL" id="KTG30600.1"/>
    </source>
</evidence>
<dbReference type="Pfam" id="PF00582">
    <property type="entry name" value="Usp"/>
    <property type="match status" value="1"/>
</dbReference>
<proteinExistence type="inferred from homology"/>
<dbReference type="PANTHER" id="PTHR46268:SF6">
    <property type="entry name" value="UNIVERSAL STRESS PROTEIN UP12"/>
    <property type="match status" value="1"/>
</dbReference>
<reference evidence="3 4" key="1">
    <citation type="submission" date="2015-12" db="EMBL/GenBank/DDBJ databases">
        <title>Haloferax profundi sp. nov. isolated from the Discovery deep brine-seawater interface in the Red Sea.</title>
        <authorList>
            <person name="Zhang G."/>
            <person name="Stingl U."/>
            <person name="Rashid M."/>
        </authorList>
    </citation>
    <scope>NUCLEOTIDE SEQUENCE [LARGE SCALE GENOMIC DNA]</scope>
    <source>
        <strain evidence="3 4">SB29</strain>
    </source>
</reference>
<feature type="domain" description="UspA" evidence="2">
    <location>
        <begin position="11"/>
        <end position="149"/>
    </location>
</feature>
<evidence type="ECO:0000313" key="4">
    <source>
        <dbReference type="Proteomes" id="UP000053157"/>
    </source>
</evidence>
<dbReference type="SUPFAM" id="SSF52402">
    <property type="entry name" value="Adenine nucleotide alpha hydrolases-like"/>
    <property type="match status" value="1"/>
</dbReference>
<dbReference type="AlphaFoldDB" id="A0A0W1SVX1"/>
<accession>A0A0W1SVX1</accession>
<name>A0A0W1SVX1_9EURY</name>
<dbReference type="OrthoDB" id="312762at2157"/>
<sequence length="151" mass="15752">MSSRPLSIDLVLVPVDQSEEATRAARYAVAVAAEYDAAVHAVHVLGEDVVRAIEQGVVDQDAVAEDSKAVTDTISAIAHDAGVPITTSVAYGFSPTSKLRHPGSVVLDTAEELEADFVVVPREPVSGDPGEVLAKAAEYVLLYASQPVLSA</sequence>
<dbReference type="Proteomes" id="UP000053157">
    <property type="component" value="Unassembled WGS sequence"/>
</dbReference>
<evidence type="ECO:0000259" key="2">
    <source>
        <dbReference type="Pfam" id="PF00582"/>
    </source>
</evidence>